<dbReference type="InterPro" id="IPR035234">
    <property type="entry name" value="IgGFc-bd_N"/>
</dbReference>
<comment type="caution">
    <text evidence="2">The sequence shown here is derived from an EMBL/GenBank/DDBJ whole genome shotgun (WGS) entry which is preliminary data.</text>
</comment>
<organism evidence="2 3">
    <name type="scientific">Elysia crispata</name>
    <name type="common">lettuce slug</name>
    <dbReference type="NCBI Taxonomy" id="231223"/>
    <lineage>
        <taxon>Eukaryota</taxon>
        <taxon>Metazoa</taxon>
        <taxon>Spiralia</taxon>
        <taxon>Lophotrochozoa</taxon>
        <taxon>Mollusca</taxon>
        <taxon>Gastropoda</taxon>
        <taxon>Heterobranchia</taxon>
        <taxon>Euthyneura</taxon>
        <taxon>Panpulmonata</taxon>
        <taxon>Sacoglossa</taxon>
        <taxon>Placobranchoidea</taxon>
        <taxon>Plakobranchidae</taxon>
        <taxon>Elysia</taxon>
    </lineage>
</organism>
<accession>A0AAE1E5E6</accession>
<evidence type="ECO:0000313" key="3">
    <source>
        <dbReference type="Proteomes" id="UP001283361"/>
    </source>
</evidence>
<dbReference type="AlphaFoldDB" id="A0AAE1E5E6"/>
<reference evidence="2" key="1">
    <citation type="journal article" date="2023" name="G3 (Bethesda)">
        <title>A reference genome for the long-term kleptoplast-retaining sea slug Elysia crispata morphotype clarki.</title>
        <authorList>
            <person name="Eastman K.E."/>
            <person name="Pendleton A.L."/>
            <person name="Shaikh M.A."/>
            <person name="Suttiyut T."/>
            <person name="Ogas R."/>
            <person name="Tomko P."/>
            <person name="Gavelis G."/>
            <person name="Widhalm J.R."/>
            <person name="Wisecaver J.H."/>
        </authorList>
    </citation>
    <scope>NUCLEOTIDE SEQUENCE</scope>
    <source>
        <strain evidence="2">ECLA1</strain>
    </source>
</reference>
<dbReference type="Pfam" id="PF17517">
    <property type="entry name" value="IgGFc_binding"/>
    <property type="match status" value="1"/>
</dbReference>
<dbReference type="Gene3D" id="2.170.300.10">
    <property type="entry name" value="Tie2 ligand-binding domain superfamily"/>
    <property type="match status" value="1"/>
</dbReference>
<dbReference type="PANTHER" id="PTHR46534:SF1">
    <property type="entry name" value="IGGFC-BINDING PROTEIN N-TERMINAL DOMAIN-CONTAINING PROTEIN"/>
    <property type="match status" value="1"/>
</dbReference>
<name>A0AAE1E5E6_9GAST</name>
<dbReference type="InterPro" id="IPR000884">
    <property type="entry name" value="TSP1_rpt"/>
</dbReference>
<feature type="domain" description="IgGFc-binding protein N-terminal" evidence="1">
    <location>
        <begin position="149"/>
        <end position="456"/>
    </location>
</feature>
<proteinExistence type="predicted"/>
<keyword evidence="3" id="KW-1185">Reference proteome</keyword>
<evidence type="ECO:0000259" key="1">
    <source>
        <dbReference type="Pfam" id="PF17517"/>
    </source>
</evidence>
<protein>
    <recommendedName>
        <fullName evidence="1">IgGFc-binding protein N-terminal domain-containing protein</fullName>
    </recommendedName>
</protein>
<gene>
    <name evidence="2" type="ORF">RRG08_056703</name>
</gene>
<sequence length="796" mass="87964">MGMLIYRSSFMITDDLLTALISLATLAIYVHSENAHPGSVGLGFAVFADPGIFKGLASTRNSDLEITLTPYDARGSYVTVECPLCSPASFPKQERQFKFGEIYSILAPVQSKPGRLGTLTASISITSSHPVSVMVNYLPNNQDRFLAQALPIERLDNKYILTNYDEKGFLAVVAVAVGQTSVYLKKPPGNSNLLCPGVQGDLWSQMPVTLHQFETWVMRCNYFTGSSVYASNVVAVFIGNIDSHAISPHGRRDPANLNQARLMEQALPLTACGRTFVVPGKLNKTLPAAFVRIVACYNNVKVTFQTEETSLLSLGSYSEKEVPPEGSYLECTVGCQVTLFYYSTSNQTQIKGGNSMVNLFPIRLFTSTVTFSIVSSKSGGDHVVLILILPQGDHEIVNMCHNATCGNEITMTPDPGWRAVNQSASMPGWRIWHKSTGSKEVHTVFQINKTYFGLYVFRPALGHGAITAAGFNLPAQDCVTTIMRVDDNVDNDCDGNVDEELQNNEDDDFDGTVDEDLRTSLQTLLHGIWSEWSGWDCWTPCGGTGRFRRYRFCDRPSPTAQGRACTGEFVEYANRICDYSDVPCLHECPFTKWGPRCNEDCSVDCLNQTCHHETGHCMGCRPGRLGELCQLECPIYRFGAGCTQSCLDFCLDHCDAETGECDSGTSIVRLLLACIAVGVTPGVLVWAGISICLRQDPDRRALIRTIRSLDQRVTDVKLLIKASDMNRREIRRRLKKQKKTEDVPEKIKARPEQRLSGSKYPWLRPHTILLDAVSSKASSVMELVRGSKQPSMTSVD</sequence>
<dbReference type="EMBL" id="JAWDGP010001097">
    <property type="protein sequence ID" value="KAK3794687.1"/>
    <property type="molecule type" value="Genomic_DNA"/>
</dbReference>
<evidence type="ECO:0000313" key="2">
    <source>
        <dbReference type="EMBL" id="KAK3794687.1"/>
    </source>
</evidence>
<dbReference type="PROSITE" id="PS50092">
    <property type="entry name" value="TSP1"/>
    <property type="match status" value="1"/>
</dbReference>
<dbReference type="SUPFAM" id="SSF82895">
    <property type="entry name" value="TSP-1 type 1 repeat"/>
    <property type="match status" value="1"/>
</dbReference>
<dbReference type="PANTHER" id="PTHR46534">
    <property type="entry name" value="IGGFC_BINDING DOMAIN-CONTAINING PROTEIN"/>
    <property type="match status" value="1"/>
</dbReference>
<dbReference type="Proteomes" id="UP001283361">
    <property type="component" value="Unassembled WGS sequence"/>
</dbReference>
<dbReference type="InterPro" id="IPR036383">
    <property type="entry name" value="TSP1_rpt_sf"/>
</dbReference>